<evidence type="ECO:0000313" key="3">
    <source>
        <dbReference type="Proteomes" id="UP000061432"/>
    </source>
</evidence>
<gene>
    <name evidence="2" type="ORF">Maq22A_1p36475</name>
</gene>
<protein>
    <submittedName>
        <fullName evidence="2">Uncharacterized protein</fullName>
    </submittedName>
</protein>
<reference evidence="3" key="2">
    <citation type="submission" date="2015-01" db="EMBL/GenBank/DDBJ databases">
        <title>Complete genome sequence of Methylobacterium aquaticum strain 22A.</title>
        <authorList>
            <person name="Tani A."/>
            <person name="Ogura Y."/>
            <person name="Hayashi T."/>
        </authorList>
    </citation>
    <scope>NUCLEOTIDE SEQUENCE [LARGE SCALE GENOMIC DNA]</scope>
    <source>
        <strain evidence="3">MA-22A</strain>
        <plasmid evidence="3">Plasmid pMaq22A_1p DNA</plasmid>
    </source>
</reference>
<dbReference type="Proteomes" id="UP000061432">
    <property type="component" value="Plasmid pMaq22A_1p"/>
</dbReference>
<dbReference type="OrthoDB" id="9806592at2"/>
<feature type="region of interest" description="Disordered" evidence="1">
    <location>
        <begin position="1"/>
        <end position="44"/>
    </location>
</feature>
<name>A0A0C6FV97_9HYPH</name>
<dbReference type="AlphaFoldDB" id="A0A0C6FV97"/>
<dbReference type="PATRIC" id="fig|270351.10.peg.6576"/>
<feature type="compositionally biased region" description="Basic and acidic residues" evidence="1">
    <location>
        <begin position="1"/>
        <end position="14"/>
    </location>
</feature>
<reference evidence="2 3" key="1">
    <citation type="journal article" date="2015" name="Genome Announc.">
        <title>Complete Genome Sequence of Methylobacterium aquaticum Strain 22A, Isolated from Racomitrium japonicum Moss.</title>
        <authorList>
            <person name="Tani A."/>
            <person name="Ogura Y."/>
            <person name="Hayashi T."/>
            <person name="Kimbara K."/>
        </authorList>
    </citation>
    <scope>NUCLEOTIDE SEQUENCE [LARGE SCALE GENOMIC DNA]</scope>
    <source>
        <strain evidence="2 3">MA-22A</strain>
        <plasmid evidence="3">Plasmid pMaq22A_1p DNA</plasmid>
    </source>
</reference>
<feature type="compositionally biased region" description="Basic and acidic residues" evidence="1">
    <location>
        <begin position="30"/>
        <end position="40"/>
    </location>
</feature>
<accession>A0A0C6FV97</accession>
<proteinExistence type="predicted"/>
<evidence type="ECO:0000256" key="1">
    <source>
        <dbReference type="SAM" id="MobiDB-lite"/>
    </source>
</evidence>
<feature type="compositionally biased region" description="Basic and acidic residues" evidence="1">
    <location>
        <begin position="181"/>
        <end position="194"/>
    </location>
</feature>
<dbReference type="KEGG" id="maqu:Maq22A_1p36475"/>
<evidence type="ECO:0000313" key="2">
    <source>
        <dbReference type="EMBL" id="BAQ49499.1"/>
    </source>
</evidence>
<geneLocation type="plasmid" evidence="3">
    <name>pMaq22A_1p DNA</name>
</geneLocation>
<dbReference type="EMBL" id="AP014705">
    <property type="protein sequence ID" value="BAQ49499.1"/>
    <property type="molecule type" value="Genomic_DNA"/>
</dbReference>
<keyword evidence="2" id="KW-0614">Plasmid</keyword>
<feature type="region of interest" description="Disordered" evidence="1">
    <location>
        <begin position="167"/>
        <end position="194"/>
    </location>
</feature>
<sequence>MPRDLAGLRHDRAKASSRMTELAAAARGRSMTDDEQREFDTAAGKVTDLDRDIAAAEAEADRSTSSASTRADAAEIAKLCVNGGVPSMASALIAEGVSVDEARTRINAAGEMKTVVEHARRVDPTIPADAADKLLAEGKTVEQARASFFERFVAAEEKTSIRSHVPAAQGNAGLTASASSMERELRRAGLKKDA</sequence>
<organism evidence="2 3">
    <name type="scientific">Methylobacterium aquaticum</name>
    <dbReference type="NCBI Taxonomy" id="270351"/>
    <lineage>
        <taxon>Bacteria</taxon>
        <taxon>Pseudomonadati</taxon>
        <taxon>Pseudomonadota</taxon>
        <taxon>Alphaproteobacteria</taxon>
        <taxon>Hyphomicrobiales</taxon>
        <taxon>Methylobacteriaceae</taxon>
        <taxon>Methylobacterium</taxon>
    </lineage>
</organism>